<proteinExistence type="predicted"/>
<comment type="caution">
    <text evidence="2">The sequence shown here is derived from an EMBL/GenBank/DDBJ whole genome shotgun (WGS) entry which is preliminary data.</text>
</comment>
<dbReference type="Gene3D" id="3.40.50.11350">
    <property type="match status" value="1"/>
</dbReference>
<protein>
    <submittedName>
        <fullName evidence="2">Uncharacterized protein</fullName>
    </submittedName>
</protein>
<dbReference type="EMBL" id="JBANRG010000035">
    <property type="protein sequence ID" value="KAK7449656.1"/>
    <property type="molecule type" value="Genomic_DNA"/>
</dbReference>
<dbReference type="CDD" id="cd11296">
    <property type="entry name" value="O-FucT_like"/>
    <property type="match status" value="1"/>
</dbReference>
<keyword evidence="3" id="KW-1185">Reference proteome</keyword>
<sequence length="481" mass="55337">MPPYTRRILFIFLFLLSAIFFLKTRKKDHTQYPQLHTSWKFWSNLPPLYEDWHAYERSFPQHDLTLPPPEGRSARFVYMANHAHASGWGNVLQEMILNAHLAYATKRAFVFYNYTWDHHESEYSNFNGKTIPSRVPVSTMLSGPIIGGSFGPNSDVPRAVHREYFRAVCPNVTLIHTEETKTKIASHDGLAMMNGWIEKLNSMEDRCIEFDVKSDQAFDIWLFGHDEILSLWPTLRQSPIVTKFAFSPLIMSAYTSNKHLFVPKALQSSALAGDSPLVSAAKPIPGLLTLHIRQGDFREHCINLEEWGAVFAGFNSFPELQDKLFPEGGYKTREDRKEGYRKHCFPSVEDIVAKVRQVRKDTRDYVKVAASESRSSAKWGSTAQYMELRRIYVMTNAPKDWLEELKGALYQDMDGEEQWEAIHTSRDLVLSWEQKYVAQALDMYVATRSQAFIGNGFSSLTSNAMMFRMANGVDTRNSRLW</sequence>
<evidence type="ECO:0000313" key="2">
    <source>
        <dbReference type="EMBL" id="KAK7449656.1"/>
    </source>
</evidence>
<dbReference type="Proteomes" id="UP001498398">
    <property type="component" value="Unassembled WGS sequence"/>
</dbReference>
<keyword evidence="1" id="KW-0732">Signal</keyword>
<name>A0ABR1J6B3_9AGAR</name>
<gene>
    <name evidence="2" type="ORF">VKT23_013130</name>
</gene>
<feature type="chain" id="PRO_5046539225" evidence="1">
    <location>
        <begin position="25"/>
        <end position="481"/>
    </location>
</feature>
<evidence type="ECO:0000256" key="1">
    <source>
        <dbReference type="SAM" id="SignalP"/>
    </source>
</evidence>
<organism evidence="2 3">
    <name type="scientific">Marasmiellus scandens</name>
    <dbReference type="NCBI Taxonomy" id="2682957"/>
    <lineage>
        <taxon>Eukaryota</taxon>
        <taxon>Fungi</taxon>
        <taxon>Dikarya</taxon>
        <taxon>Basidiomycota</taxon>
        <taxon>Agaricomycotina</taxon>
        <taxon>Agaricomycetes</taxon>
        <taxon>Agaricomycetidae</taxon>
        <taxon>Agaricales</taxon>
        <taxon>Marasmiineae</taxon>
        <taxon>Omphalotaceae</taxon>
        <taxon>Marasmiellus</taxon>
    </lineage>
</organism>
<reference evidence="2 3" key="1">
    <citation type="submission" date="2024-01" db="EMBL/GenBank/DDBJ databases">
        <title>A draft genome for the cacao thread blight pathogen Marasmiellus scandens.</title>
        <authorList>
            <person name="Baruah I.K."/>
            <person name="Leung J."/>
            <person name="Bukari Y."/>
            <person name="Amoako-Attah I."/>
            <person name="Meinhardt L.W."/>
            <person name="Bailey B.A."/>
            <person name="Cohen S.P."/>
        </authorList>
    </citation>
    <scope>NUCLEOTIDE SEQUENCE [LARGE SCALE GENOMIC DNA]</scope>
    <source>
        <strain evidence="2 3">GH-19</strain>
    </source>
</reference>
<feature type="signal peptide" evidence="1">
    <location>
        <begin position="1"/>
        <end position="24"/>
    </location>
</feature>
<evidence type="ECO:0000313" key="3">
    <source>
        <dbReference type="Proteomes" id="UP001498398"/>
    </source>
</evidence>
<accession>A0ABR1J6B3</accession>